<feature type="signal peptide" evidence="2">
    <location>
        <begin position="1"/>
        <end position="31"/>
    </location>
</feature>
<evidence type="ECO:0000313" key="4">
    <source>
        <dbReference type="Proteomes" id="UP001610631"/>
    </source>
</evidence>
<feature type="chain" id="PRO_5045695265" description="Secreted protein" evidence="2">
    <location>
        <begin position="32"/>
        <end position="231"/>
    </location>
</feature>
<evidence type="ECO:0000256" key="2">
    <source>
        <dbReference type="SAM" id="SignalP"/>
    </source>
</evidence>
<protein>
    <recommendedName>
        <fullName evidence="5">Secreted protein</fullName>
    </recommendedName>
</protein>
<organism evidence="3 4">
    <name type="scientific">Streptomyces racemochromogenes</name>
    <dbReference type="NCBI Taxonomy" id="67353"/>
    <lineage>
        <taxon>Bacteria</taxon>
        <taxon>Bacillati</taxon>
        <taxon>Actinomycetota</taxon>
        <taxon>Actinomycetes</taxon>
        <taxon>Kitasatosporales</taxon>
        <taxon>Streptomycetaceae</taxon>
        <taxon>Streptomyces</taxon>
    </lineage>
</organism>
<evidence type="ECO:0000313" key="3">
    <source>
        <dbReference type="EMBL" id="MFH7599952.1"/>
    </source>
</evidence>
<dbReference type="EMBL" id="JBBDHD010000162">
    <property type="protein sequence ID" value="MFH7599952.1"/>
    <property type="molecule type" value="Genomic_DNA"/>
</dbReference>
<comment type="caution">
    <text evidence="3">The sequence shown here is derived from an EMBL/GenBank/DDBJ whole genome shotgun (WGS) entry which is preliminary data.</text>
</comment>
<reference evidence="3 4" key="1">
    <citation type="submission" date="2024-03" db="EMBL/GenBank/DDBJ databases">
        <title>Whole genome sequencing of Streptomyces racemochromogenes, to identify antimicrobial biosynthetic gene clusters.</title>
        <authorList>
            <person name="Suryawanshi P."/>
            <person name="Krishnaraj P.U."/>
            <person name="Arun Y.P."/>
            <person name="Suryawanshi M.P."/>
            <person name="Rakshit O."/>
        </authorList>
    </citation>
    <scope>NUCLEOTIDE SEQUENCE [LARGE SCALE GENOMIC DNA]</scope>
    <source>
        <strain evidence="3 4">AUDT626</strain>
    </source>
</reference>
<dbReference type="InterPro" id="IPR006311">
    <property type="entry name" value="TAT_signal"/>
</dbReference>
<gene>
    <name evidence="3" type="ORF">WDV06_33365</name>
</gene>
<dbReference type="Proteomes" id="UP001610631">
    <property type="component" value="Unassembled WGS sequence"/>
</dbReference>
<name>A0ABW7PQL8_9ACTN</name>
<dbReference type="RefSeq" id="WP_395513566.1">
    <property type="nucleotide sequence ID" value="NZ_JBBDHD010000162.1"/>
</dbReference>
<proteinExistence type="predicted"/>
<evidence type="ECO:0000256" key="1">
    <source>
        <dbReference type="SAM" id="MobiDB-lite"/>
    </source>
</evidence>
<dbReference type="PROSITE" id="PS51318">
    <property type="entry name" value="TAT"/>
    <property type="match status" value="1"/>
</dbReference>
<keyword evidence="4" id="KW-1185">Reference proteome</keyword>
<feature type="region of interest" description="Disordered" evidence="1">
    <location>
        <begin position="35"/>
        <end position="56"/>
    </location>
</feature>
<accession>A0ABW7PQL8</accession>
<sequence length="231" mass="25762">MRSKGTRRTVASAALAGVAVLVLAAAPGAAAAPRTGAARQEAAPAPPPPRLPRDFRGRGKWIVRDLDITVPFTWEGRDGDSQMTAGGPQYPIWFTNLIHHGTLYTLTYKWPGLNEHPCSRIPGFDLEALNRLLEGARFVGRETLRRTPERRVNHWRVGVVLPDLPPGNHPRLPLALGDVYVDEHDRGTFWQVLQFGVQNLYDPALDEWLVMDTFERRPGTVTLPKRCEPPD</sequence>
<keyword evidence="2" id="KW-0732">Signal</keyword>
<evidence type="ECO:0008006" key="5">
    <source>
        <dbReference type="Google" id="ProtNLM"/>
    </source>
</evidence>